<protein>
    <submittedName>
        <fullName evidence="1">Uncharacterized protein</fullName>
    </submittedName>
</protein>
<gene>
    <name evidence="1" type="ORF">FA740_16315</name>
</gene>
<comment type="caution">
    <text evidence="1">The sequence shown here is derived from an EMBL/GenBank/DDBJ whole genome shotgun (WGS) entry which is preliminary data.</text>
</comment>
<accession>A0A4U0R0S6</accession>
<reference evidence="1 2" key="1">
    <citation type="submission" date="2019-04" db="EMBL/GenBank/DDBJ databases">
        <authorList>
            <person name="Li J."/>
        </authorList>
    </citation>
    <scope>NUCLEOTIDE SEQUENCE [LARGE SCALE GENOMIC DNA]</scope>
    <source>
        <strain evidence="1 2">CCTCC AB2016182</strain>
    </source>
</reference>
<dbReference type="OrthoDB" id="7776797at2"/>
<keyword evidence="2" id="KW-1185">Reference proteome</keyword>
<proteinExistence type="predicted"/>
<dbReference type="RefSeq" id="WP_136857875.1">
    <property type="nucleotide sequence ID" value="NZ_JBKBLO010000004.1"/>
</dbReference>
<evidence type="ECO:0000313" key="1">
    <source>
        <dbReference type="EMBL" id="TJZ81804.1"/>
    </source>
</evidence>
<evidence type="ECO:0000313" key="2">
    <source>
        <dbReference type="Proteomes" id="UP000306223"/>
    </source>
</evidence>
<sequence>MTRRSAKAADCSEVLARAEFTIDMLRNLLVVFEAASGDKPVLVELCDRAVWAVTPDGHRLLIGQKTGPQPYDA</sequence>
<dbReference type="AlphaFoldDB" id="A0A4U0R0S6"/>
<dbReference type="Proteomes" id="UP000306223">
    <property type="component" value="Unassembled WGS sequence"/>
</dbReference>
<organism evidence="1 2">
    <name type="scientific">Paracoccus hibiscisoli</name>
    <dbReference type="NCBI Taxonomy" id="2023261"/>
    <lineage>
        <taxon>Bacteria</taxon>
        <taxon>Pseudomonadati</taxon>
        <taxon>Pseudomonadota</taxon>
        <taxon>Alphaproteobacteria</taxon>
        <taxon>Rhodobacterales</taxon>
        <taxon>Paracoccaceae</taxon>
        <taxon>Paracoccus</taxon>
    </lineage>
</organism>
<dbReference type="EMBL" id="SUNH01000028">
    <property type="protein sequence ID" value="TJZ81804.1"/>
    <property type="molecule type" value="Genomic_DNA"/>
</dbReference>
<name>A0A4U0R0S6_9RHOB</name>